<feature type="signal peptide" evidence="1">
    <location>
        <begin position="1"/>
        <end position="28"/>
    </location>
</feature>
<keyword evidence="1" id="KW-0732">Signal</keyword>
<feature type="non-terminal residue" evidence="2">
    <location>
        <position position="1"/>
    </location>
</feature>
<dbReference type="Proteomes" id="UP000324897">
    <property type="component" value="Chromosome 5"/>
</dbReference>
<keyword evidence="3" id="KW-1185">Reference proteome</keyword>
<evidence type="ECO:0000313" key="2">
    <source>
        <dbReference type="EMBL" id="TVU45233.1"/>
    </source>
</evidence>
<comment type="caution">
    <text evidence="2">The sequence shown here is derived from an EMBL/GenBank/DDBJ whole genome shotgun (WGS) entry which is preliminary data.</text>
</comment>
<sequence length="81" mass="8270">MASTTFSLAVAVLLSGLLILGTTEPSEAVCTYVCVQGTYITCKNKDGDLTGCACQCAPANGRGCLVHSANGTTAPLILERC</sequence>
<evidence type="ECO:0000256" key="1">
    <source>
        <dbReference type="SAM" id="SignalP"/>
    </source>
</evidence>
<protein>
    <submittedName>
        <fullName evidence="2">Uncharacterized protein</fullName>
    </submittedName>
</protein>
<dbReference type="OrthoDB" id="676975at2759"/>
<accession>A0A5J9WB74</accession>
<dbReference type="Gramene" id="TVU45233">
    <property type="protein sequence ID" value="TVU45233"/>
    <property type="gene ID" value="EJB05_04709"/>
</dbReference>
<dbReference type="EMBL" id="RWGY01000004">
    <property type="protein sequence ID" value="TVU45233.1"/>
    <property type="molecule type" value="Genomic_DNA"/>
</dbReference>
<name>A0A5J9WB74_9POAL</name>
<feature type="chain" id="PRO_5023905706" evidence="1">
    <location>
        <begin position="29"/>
        <end position="81"/>
    </location>
</feature>
<dbReference type="AlphaFoldDB" id="A0A5J9WB74"/>
<gene>
    <name evidence="2" type="ORF">EJB05_04709</name>
</gene>
<evidence type="ECO:0000313" key="3">
    <source>
        <dbReference type="Proteomes" id="UP000324897"/>
    </source>
</evidence>
<reference evidence="2 3" key="1">
    <citation type="journal article" date="2019" name="Sci. Rep.">
        <title>A high-quality genome of Eragrostis curvula grass provides insights into Poaceae evolution and supports new strategies to enhance forage quality.</title>
        <authorList>
            <person name="Carballo J."/>
            <person name="Santos B.A.C.M."/>
            <person name="Zappacosta D."/>
            <person name="Garbus I."/>
            <person name="Selva J.P."/>
            <person name="Gallo C.A."/>
            <person name="Diaz A."/>
            <person name="Albertini E."/>
            <person name="Caccamo M."/>
            <person name="Echenique V."/>
        </authorList>
    </citation>
    <scope>NUCLEOTIDE SEQUENCE [LARGE SCALE GENOMIC DNA]</scope>
    <source>
        <strain evidence="3">cv. Victoria</strain>
        <tissue evidence="2">Leaf</tissue>
    </source>
</reference>
<organism evidence="2 3">
    <name type="scientific">Eragrostis curvula</name>
    <name type="common">weeping love grass</name>
    <dbReference type="NCBI Taxonomy" id="38414"/>
    <lineage>
        <taxon>Eukaryota</taxon>
        <taxon>Viridiplantae</taxon>
        <taxon>Streptophyta</taxon>
        <taxon>Embryophyta</taxon>
        <taxon>Tracheophyta</taxon>
        <taxon>Spermatophyta</taxon>
        <taxon>Magnoliopsida</taxon>
        <taxon>Liliopsida</taxon>
        <taxon>Poales</taxon>
        <taxon>Poaceae</taxon>
        <taxon>PACMAD clade</taxon>
        <taxon>Chloridoideae</taxon>
        <taxon>Eragrostideae</taxon>
        <taxon>Eragrostidinae</taxon>
        <taxon>Eragrostis</taxon>
    </lineage>
</organism>
<proteinExistence type="predicted"/>